<evidence type="ECO:0000256" key="5">
    <source>
        <dbReference type="SAM" id="MobiDB-lite"/>
    </source>
</evidence>
<dbReference type="SUPFAM" id="SSF52279">
    <property type="entry name" value="Beta-D-glucan exohydrolase, C-terminal domain"/>
    <property type="match status" value="1"/>
</dbReference>
<keyword evidence="3" id="KW-0119">Carbohydrate metabolism</keyword>
<feature type="region of interest" description="Disordered" evidence="5">
    <location>
        <begin position="688"/>
        <end position="711"/>
    </location>
</feature>
<dbReference type="SUPFAM" id="SSF51445">
    <property type="entry name" value="(Trans)glycosidases"/>
    <property type="match status" value="1"/>
</dbReference>
<evidence type="ECO:0000256" key="3">
    <source>
        <dbReference type="ARBA" id="ARBA00023277"/>
    </source>
</evidence>
<protein>
    <submittedName>
        <fullName evidence="7">Beta-glucosidase</fullName>
        <ecNumber evidence="7">3.2.1.21</ecNumber>
    </submittedName>
</protein>
<keyword evidence="2 4" id="KW-0378">Hydrolase</keyword>
<dbReference type="EMBL" id="JACHIP010000001">
    <property type="protein sequence ID" value="MBB5055611.1"/>
    <property type="molecule type" value="Genomic_DNA"/>
</dbReference>
<comment type="caution">
    <text evidence="7">The sequence shown here is derived from an EMBL/GenBank/DDBJ whole genome shotgun (WGS) entry which is preliminary data.</text>
</comment>
<dbReference type="SMART" id="SM01217">
    <property type="entry name" value="Fn3_like"/>
    <property type="match status" value="1"/>
</dbReference>
<dbReference type="PRINTS" id="PR00133">
    <property type="entry name" value="GLHYDRLASE3"/>
</dbReference>
<dbReference type="InterPro" id="IPR002772">
    <property type="entry name" value="Glyco_hydro_3_C"/>
</dbReference>
<dbReference type="RefSeq" id="WP_184213382.1">
    <property type="nucleotide sequence ID" value="NZ_JACHIP010000001.1"/>
</dbReference>
<dbReference type="AlphaFoldDB" id="A0A7W7Z957"/>
<dbReference type="Gene3D" id="3.40.50.1700">
    <property type="entry name" value="Glycoside hydrolase family 3 C-terminal domain"/>
    <property type="match status" value="2"/>
</dbReference>
<feature type="region of interest" description="Disordered" evidence="5">
    <location>
        <begin position="27"/>
        <end position="47"/>
    </location>
</feature>
<dbReference type="Pfam" id="PF14310">
    <property type="entry name" value="Fn3-like"/>
    <property type="match status" value="1"/>
</dbReference>
<dbReference type="InterPro" id="IPR019800">
    <property type="entry name" value="Glyco_hydro_3_AS"/>
</dbReference>
<dbReference type="InterPro" id="IPR001764">
    <property type="entry name" value="Glyco_hydro_3_N"/>
</dbReference>
<dbReference type="InterPro" id="IPR036962">
    <property type="entry name" value="Glyco_hydro_3_N_sf"/>
</dbReference>
<dbReference type="GO" id="GO:0008422">
    <property type="term" value="F:beta-glucosidase activity"/>
    <property type="evidence" value="ECO:0007669"/>
    <property type="project" value="UniProtKB-EC"/>
</dbReference>
<evidence type="ECO:0000313" key="7">
    <source>
        <dbReference type="EMBL" id="MBB5055611.1"/>
    </source>
</evidence>
<dbReference type="Gene3D" id="2.60.40.10">
    <property type="entry name" value="Immunoglobulins"/>
    <property type="match status" value="1"/>
</dbReference>
<dbReference type="InterPro" id="IPR050288">
    <property type="entry name" value="Cellulose_deg_GH3"/>
</dbReference>
<feature type="compositionally biased region" description="Basic and acidic residues" evidence="5">
    <location>
        <begin position="31"/>
        <end position="42"/>
    </location>
</feature>
<dbReference type="PANTHER" id="PTHR42715:SF10">
    <property type="entry name" value="BETA-GLUCOSIDASE"/>
    <property type="match status" value="1"/>
</dbReference>
<gene>
    <name evidence="7" type="ORF">HDF16_000280</name>
</gene>
<evidence type="ECO:0000259" key="6">
    <source>
        <dbReference type="SMART" id="SM01217"/>
    </source>
</evidence>
<dbReference type="InterPro" id="IPR017853">
    <property type="entry name" value="GH"/>
</dbReference>
<dbReference type="PROSITE" id="PS00775">
    <property type="entry name" value="GLYCOSYL_HYDROL_F3"/>
    <property type="match status" value="1"/>
</dbReference>
<feature type="domain" description="Fibronectin type III-like" evidence="6">
    <location>
        <begin position="630"/>
        <end position="699"/>
    </location>
</feature>
<evidence type="ECO:0000256" key="2">
    <source>
        <dbReference type="ARBA" id="ARBA00022801"/>
    </source>
</evidence>
<name>A0A7W7Z957_9BACT</name>
<organism evidence="7 8">
    <name type="scientific">Granulicella aggregans</name>
    <dbReference type="NCBI Taxonomy" id="474949"/>
    <lineage>
        <taxon>Bacteria</taxon>
        <taxon>Pseudomonadati</taxon>
        <taxon>Acidobacteriota</taxon>
        <taxon>Terriglobia</taxon>
        <taxon>Terriglobales</taxon>
        <taxon>Acidobacteriaceae</taxon>
        <taxon>Granulicella</taxon>
    </lineage>
</organism>
<evidence type="ECO:0000313" key="8">
    <source>
        <dbReference type="Proteomes" id="UP000540989"/>
    </source>
</evidence>
<dbReference type="PANTHER" id="PTHR42715">
    <property type="entry name" value="BETA-GLUCOSIDASE"/>
    <property type="match status" value="1"/>
</dbReference>
<reference evidence="7 8" key="1">
    <citation type="submission" date="2020-08" db="EMBL/GenBank/DDBJ databases">
        <title>Genomic Encyclopedia of Type Strains, Phase IV (KMG-V): Genome sequencing to study the core and pangenomes of soil and plant-associated prokaryotes.</title>
        <authorList>
            <person name="Whitman W."/>
        </authorList>
    </citation>
    <scope>NUCLEOTIDE SEQUENCE [LARGE SCALE GENOMIC DNA]</scope>
    <source>
        <strain evidence="7 8">M8UP14</strain>
    </source>
</reference>
<evidence type="ECO:0000256" key="1">
    <source>
        <dbReference type="ARBA" id="ARBA00005336"/>
    </source>
</evidence>
<evidence type="ECO:0000256" key="4">
    <source>
        <dbReference type="RuleBase" id="RU361161"/>
    </source>
</evidence>
<proteinExistence type="inferred from homology"/>
<dbReference type="Gene3D" id="3.20.20.300">
    <property type="entry name" value="Glycoside hydrolase, family 3, N-terminal domain"/>
    <property type="match status" value="2"/>
</dbReference>
<dbReference type="InterPro" id="IPR013783">
    <property type="entry name" value="Ig-like_fold"/>
</dbReference>
<dbReference type="InterPro" id="IPR036881">
    <property type="entry name" value="Glyco_hydro_3_C_sf"/>
</dbReference>
<dbReference type="Proteomes" id="UP000540989">
    <property type="component" value="Unassembled WGS sequence"/>
</dbReference>
<dbReference type="Pfam" id="PF01915">
    <property type="entry name" value="Glyco_hydro_3_C"/>
    <property type="match status" value="1"/>
</dbReference>
<sequence>MDKSLSPDQRADLLLRQLTLDQKLQLMHGTGDPHEGPVDPHASESNGGSGFVIGLPEIGLPGIQIDDSAYGVAYSAGSGRYSTALPCNLASAATWDPLAAQKYGQMIGQELRDQGYNMTLGGGVNLAREPRDARTFEYLGEDPLLAGTMVGNLIQGVQSTHVIGDIKHFAMNDQESGRHAVSSNIGERAMRETDLLAFQLGIEIGHPGAVMCSYNRVNETYACENEFLLKTVLKGDWKFPGFVISDWLATHSTVQSSHAGLDNEEPENTFYGPAMKQAVESGKVPLAEVDDHVHRILRTMFAAGVVDDPPKKQVPDVFVHAQLAREIEQKSIVLLENRDHLLPLDAGHIHTIAVIGRNADRGMISGGGSAQVDPPGGNAIGDIPEAERKADWQRAIWFPDAPLAAIKATAPGVRVTFNDGSDPAAAAAAAEGADAVLFFAYQWMAEGVDLPTLGLPDGQDAVIAAVTQANPHTVVVLETGGPVLMPWVKDVSSIVESWYSGSMGATAIADVLFGASNPSGKLPITFPLADADLPHPKLITPPPASQEDWTDSDKMSLKLLQGLPSFDVTYDEGLKVGYKWYDAEHKPVLFPFGFGLSYSTFAYTNLSVTTGSALSVSVTVKNTGTRAGDETAQIYAAMPASTGEPPQRLIGWVKASLLPGEEKRLSVEIPLERLAVWNESGHRFSVDPGTYTITAGPDSRDQPLHQSINRP</sequence>
<dbReference type="InterPro" id="IPR026891">
    <property type="entry name" value="Fn3-like"/>
</dbReference>
<accession>A0A7W7Z957</accession>
<keyword evidence="4 7" id="KW-0326">Glycosidase</keyword>
<keyword evidence="8" id="KW-1185">Reference proteome</keyword>
<comment type="similarity">
    <text evidence="1 4">Belongs to the glycosyl hydrolase 3 family.</text>
</comment>
<dbReference type="Pfam" id="PF00933">
    <property type="entry name" value="Glyco_hydro_3"/>
    <property type="match status" value="1"/>
</dbReference>
<dbReference type="EC" id="3.2.1.21" evidence="7"/>
<dbReference type="GO" id="GO:0005975">
    <property type="term" value="P:carbohydrate metabolic process"/>
    <property type="evidence" value="ECO:0007669"/>
    <property type="project" value="InterPro"/>
</dbReference>